<comment type="caution">
    <text evidence="2">The sequence shown here is derived from an EMBL/GenBank/DDBJ whole genome shotgun (WGS) entry which is preliminary data.</text>
</comment>
<protein>
    <submittedName>
        <fullName evidence="2">Phasin</fullName>
    </submittedName>
</protein>
<dbReference type="InterPro" id="IPR010234">
    <property type="entry name" value="Phasin_subfam-2"/>
</dbReference>
<sequence length="167" mass="18010">MTDAANHESYTQAAETVADSVKQAFQPVTDAFKNFQTLEVPEAARDFVKRAAGTAKEKAADFHAGSEKVTSVIEETVANSVSEAAKITRNIQQAIYHDTEAFFTGIDKLASAKSVNEAFQIQSDLARSQGEVLVSRAKSATEYFSKLASDSAKSVQDNFAKTFSKSA</sequence>
<dbReference type="OrthoDB" id="8138004at2"/>
<proteinExistence type="predicted"/>
<name>A0A323U8R3_RHOPL</name>
<dbReference type="NCBIfam" id="TIGR01985">
    <property type="entry name" value="phasin_2"/>
    <property type="match status" value="1"/>
</dbReference>
<evidence type="ECO:0000259" key="1">
    <source>
        <dbReference type="Pfam" id="PF09361"/>
    </source>
</evidence>
<reference evidence="2 3" key="1">
    <citation type="submission" date="2018-06" db="EMBL/GenBank/DDBJ databases">
        <title>Draft Whole-Genome Sequence of the purple photosynthetic bacterium Rhodospeudomonas palustris XCP.</title>
        <authorList>
            <person name="Rayyan A."/>
            <person name="Meyer T.E."/>
            <person name="Kyndt J.A."/>
        </authorList>
    </citation>
    <scope>NUCLEOTIDE SEQUENCE [LARGE SCALE GENOMIC DNA]</scope>
    <source>
        <strain evidence="2 3">XCP</strain>
    </source>
</reference>
<organism evidence="2 3">
    <name type="scientific">Rhodopseudomonas palustris</name>
    <dbReference type="NCBI Taxonomy" id="1076"/>
    <lineage>
        <taxon>Bacteria</taxon>
        <taxon>Pseudomonadati</taxon>
        <taxon>Pseudomonadota</taxon>
        <taxon>Alphaproteobacteria</taxon>
        <taxon>Hyphomicrobiales</taxon>
        <taxon>Nitrobacteraceae</taxon>
        <taxon>Rhodopseudomonas</taxon>
    </lineage>
</organism>
<dbReference type="InterPro" id="IPR018968">
    <property type="entry name" value="Phasin"/>
</dbReference>
<dbReference type="Pfam" id="PF09361">
    <property type="entry name" value="Phasin_2"/>
    <property type="match status" value="1"/>
</dbReference>
<dbReference type="AlphaFoldDB" id="A0A323U8R3"/>
<evidence type="ECO:0000313" key="3">
    <source>
        <dbReference type="Proteomes" id="UP000248134"/>
    </source>
</evidence>
<dbReference type="EMBL" id="QKQS01000038">
    <property type="protein sequence ID" value="PZA09154.1"/>
    <property type="molecule type" value="Genomic_DNA"/>
</dbReference>
<feature type="domain" description="Phasin" evidence="1">
    <location>
        <begin position="61"/>
        <end position="159"/>
    </location>
</feature>
<dbReference type="RefSeq" id="WP_110788504.1">
    <property type="nucleotide sequence ID" value="NZ_QKQS01000038.1"/>
</dbReference>
<gene>
    <name evidence="2" type="ORF">DNX69_23875</name>
</gene>
<dbReference type="Proteomes" id="UP000248134">
    <property type="component" value="Unassembled WGS sequence"/>
</dbReference>
<evidence type="ECO:0000313" key="2">
    <source>
        <dbReference type="EMBL" id="PZA09154.1"/>
    </source>
</evidence>
<accession>A0A323U8R3</accession>